<dbReference type="GO" id="GO:0005789">
    <property type="term" value="C:endoplasmic reticulum membrane"/>
    <property type="evidence" value="ECO:0007669"/>
    <property type="project" value="UniProtKB-SubCell"/>
</dbReference>
<evidence type="ECO:0000256" key="7">
    <source>
        <dbReference type="ARBA" id="ARBA00022679"/>
    </source>
</evidence>
<keyword evidence="9" id="KW-0256">Endoplasmic reticulum</keyword>
<evidence type="ECO:0000256" key="9">
    <source>
        <dbReference type="ARBA" id="ARBA00022824"/>
    </source>
</evidence>
<keyword evidence="7" id="KW-0808">Transferase</keyword>
<comment type="pathway">
    <text evidence="2">Protein modification; protein glycosylation.</text>
</comment>
<feature type="region of interest" description="Disordered" evidence="14">
    <location>
        <begin position="1"/>
        <end position="21"/>
    </location>
</feature>
<dbReference type="Pfam" id="PF04922">
    <property type="entry name" value="DIE2_ALG10"/>
    <property type="match status" value="1"/>
</dbReference>
<evidence type="ECO:0000256" key="4">
    <source>
        <dbReference type="ARBA" id="ARBA00011967"/>
    </source>
</evidence>
<evidence type="ECO:0000256" key="12">
    <source>
        <dbReference type="ARBA" id="ARBA00044727"/>
    </source>
</evidence>
<evidence type="ECO:0000313" key="17">
    <source>
        <dbReference type="Proteomes" id="UP000268093"/>
    </source>
</evidence>
<keyword evidence="10 15" id="KW-1133">Transmembrane helix</keyword>
<dbReference type="AlphaFoldDB" id="A0A433DI60"/>
<sequence length="223" mass="24363">MMYRPGSHIDRQPHPLDFQAPPLPPRAAVLLRADARGICRIRDRANHVAGLHVPQLFYFASFAAFFAAPAILSMDLVRRAVLGPARNTDCHGGRDALPGRPIHNGTPLPPQRQPSLYFLRLEEHLSSPLARSVCPRSRVHGRRVGAAPATYHNLTSPRPPRLPSGRGADTSPVPAPRVPVLYSTFSDVHGARACTRQGETRGDVCGIRGRERMDGVHVLVEGV</sequence>
<dbReference type="GO" id="GO:0006488">
    <property type="term" value="P:dolichol-linked oligosaccharide biosynthetic process"/>
    <property type="evidence" value="ECO:0007669"/>
    <property type="project" value="InterPro"/>
</dbReference>
<evidence type="ECO:0000256" key="8">
    <source>
        <dbReference type="ARBA" id="ARBA00022692"/>
    </source>
</evidence>
<name>A0A433DI60_9FUNG</name>
<dbReference type="EC" id="2.4.1.256" evidence="4"/>
<evidence type="ECO:0000256" key="15">
    <source>
        <dbReference type="SAM" id="Phobius"/>
    </source>
</evidence>
<feature type="region of interest" description="Disordered" evidence="14">
    <location>
        <begin position="146"/>
        <end position="174"/>
    </location>
</feature>
<dbReference type="GO" id="GO:0106073">
    <property type="term" value="F:dolichyl pyrophosphate Glc2Man9GlcNAc2 alpha-1,2-glucosyltransferase activity"/>
    <property type="evidence" value="ECO:0007669"/>
    <property type="project" value="UniProtKB-EC"/>
</dbReference>
<keyword evidence="6" id="KW-0328">Glycosyltransferase</keyword>
<accession>A0A433DI60</accession>
<comment type="function">
    <text evidence="12">Dol-P-Glc:Glc(2)Man(9)GlcNAc(2)-PP-Dol alpha-1,2-glucosyltransferase that operates in the biosynthetic pathway of dolichol-linked oligosaccharides, the glycan precursors employed in protein asparagine (N)-glycosylation. The assembly of dolichol-linked oligosaccharides begins on the cytosolic side of the endoplasmic reticulum membrane and finishes in its lumen. The sequential addition of sugars to dolichol pyrophosphate produces dolichol-linked oligosaccharides containing fourteen sugars, including two GlcNAcs, nine mannoses and three glucoses. Once assembled, the oligosaccharide is transferred from the lipid to nascent proteins by oligosaccharyltransferases. In the lumen of the endoplasmic reticulum, adds the third and last glucose residue from dolichyl phosphate glucose (Dol-P-Glc) onto the lipid-linked oligosaccharide intermediate Glc(2)Man(9)GlcNAc(2)-PP-Dol to produce Glc(3)Man(9)GlcNAc(2)-PP-Dol.</text>
</comment>
<keyword evidence="17" id="KW-1185">Reference proteome</keyword>
<keyword evidence="8 15" id="KW-0812">Transmembrane</keyword>
<evidence type="ECO:0000256" key="5">
    <source>
        <dbReference type="ARBA" id="ARBA00018512"/>
    </source>
</evidence>
<feature type="region of interest" description="Disordered" evidence="14">
    <location>
        <begin position="87"/>
        <end position="109"/>
    </location>
</feature>
<proteinExistence type="inferred from homology"/>
<evidence type="ECO:0000256" key="10">
    <source>
        <dbReference type="ARBA" id="ARBA00022989"/>
    </source>
</evidence>
<evidence type="ECO:0000256" key="3">
    <source>
        <dbReference type="ARBA" id="ARBA00010600"/>
    </source>
</evidence>
<feature type="transmembrane region" description="Helical" evidence="15">
    <location>
        <begin position="56"/>
        <end position="77"/>
    </location>
</feature>
<evidence type="ECO:0000256" key="13">
    <source>
        <dbReference type="ARBA" id="ARBA00048064"/>
    </source>
</evidence>
<comment type="subcellular location">
    <subcellularLocation>
        <location evidence="1">Endoplasmic reticulum membrane</location>
        <topology evidence="1">Multi-pass membrane protein</topology>
    </subcellularLocation>
</comment>
<evidence type="ECO:0000256" key="1">
    <source>
        <dbReference type="ARBA" id="ARBA00004477"/>
    </source>
</evidence>
<evidence type="ECO:0000256" key="2">
    <source>
        <dbReference type="ARBA" id="ARBA00004922"/>
    </source>
</evidence>
<dbReference type="Proteomes" id="UP000268093">
    <property type="component" value="Unassembled WGS sequence"/>
</dbReference>
<organism evidence="16 17">
    <name type="scientific">Jimgerdemannia flammicorona</name>
    <dbReference type="NCBI Taxonomy" id="994334"/>
    <lineage>
        <taxon>Eukaryota</taxon>
        <taxon>Fungi</taxon>
        <taxon>Fungi incertae sedis</taxon>
        <taxon>Mucoromycota</taxon>
        <taxon>Mucoromycotina</taxon>
        <taxon>Endogonomycetes</taxon>
        <taxon>Endogonales</taxon>
        <taxon>Endogonaceae</taxon>
        <taxon>Jimgerdemannia</taxon>
    </lineage>
</organism>
<comment type="catalytic activity">
    <reaction evidence="13">
        <text>an alpha-D-Glc-(1-&gt;3)-alpha-D-Glc-(1-&gt;3)-alpha-D-Man-(1-&gt;2)-alpha-D-Man-(1-&gt;2)-alpha-D-Man-(1-&gt;3)-[alpha-D-Man-(1-&gt;2)-alpha-D-Man-(1-&gt;3)-[alpha-D-Man-(1-&gt;2)-alpha-D-Man-(1-&gt;6)]-alpha-D-Man-(1-&gt;6)]-beta-D-Man-(1-&gt;4)-beta-D-GlcNAc-(1-&gt;4)-alpha-D-GlcNAc-diphospho-di-trans,poly-cis-dolichol + a di-trans,poly-cis-dolichyl beta-D-glucosyl phosphate = a alpha-D-Glc-(1-&gt;2)-alpha-D-Glc-(1-&gt;3)-alpha-D-Glc-(1-&gt;3)-alpha-D-Man-(1-&gt;2)-alpha-D-Man-(1-&gt;2)-alpha-D-Man-(1-&gt;3)-[alpha-D-Man-(1-&gt;2)-alpha-D-Man-(1-&gt;3)-[alpha-D-Man-(1-&gt;2)-alpha-D-Man-(1-&gt;6)]-alpha-D-Man-(1-&gt;6)]-beta-D-Man-(1-&gt;4)-beta-D-GlcNAc-(1-&gt;4)-alpha-D-GlcNAc-diphospho-di-trans,poly-cis-dolichol + a di-trans,poly-cis-dolichyl phosphate + H(+)</text>
        <dbReference type="Rhea" id="RHEA:29543"/>
        <dbReference type="Rhea" id="RHEA-COMP:19498"/>
        <dbReference type="Rhea" id="RHEA-COMP:19502"/>
        <dbReference type="Rhea" id="RHEA-COMP:19512"/>
        <dbReference type="Rhea" id="RHEA-COMP:19522"/>
        <dbReference type="ChEBI" id="CHEBI:15378"/>
        <dbReference type="ChEBI" id="CHEBI:57525"/>
        <dbReference type="ChEBI" id="CHEBI:57683"/>
        <dbReference type="ChEBI" id="CHEBI:132522"/>
        <dbReference type="ChEBI" id="CHEBI:132523"/>
        <dbReference type="EC" id="2.4.1.256"/>
    </reaction>
    <physiologicalReaction direction="left-to-right" evidence="13">
        <dbReference type="Rhea" id="RHEA:29544"/>
    </physiologicalReaction>
</comment>
<keyword evidence="11 15" id="KW-0472">Membrane</keyword>
<reference evidence="16 17" key="1">
    <citation type="journal article" date="2018" name="New Phytol.">
        <title>Phylogenomics of Endogonaceae and evolution of mycorrhizas within Mucoromycota.</title>
        <authorList>
            <person name="Chang Y."/>
            <person name="Desiro A."/>
            <person name="Na H."/>
            <person name="Sandor L."/>
            <person name="Lipzen A."/>
            <person name="Clum A."/>
            <person name="Barry K."/>
            <person name="Grigoriev I.V."/>
            <person name="Martin F.M."/>
            <person name="Stajich J.E."/>
            <person name="Smith M.E."/>
            <person name="Bonito G."/>
            <person name="Spatafora J.W."/>
        </authorList>
    </citation>
    <scope>NUCLEOTIDE SEQUENCE [LARGE SCALE GENOMIC DNA]</scope>
    <source>
        <strain evidence="16 17">GMNB39</strain>
    </source>
</reference>
<evidence type="ECO:0000256" key="6">
    <source>
        <dbReference type="ARBA" id="ARBA00022676"/>
    </source>
</evidence>
<comment type="caution">
    <text evidence="16">The sequence shown here is derived from an EMBL/GenBank/DDBJ whole genome shotgun (WGS) entry which is preliminary data.</text>
</comment>
<comment type="similarity">
    <text evidence="3">Belongs to the ALG10 glucosyltransferase family.</text>
</comment>
<evidence type="ECO:0000256" key="14">
    <source>
        <dbReference type="SAM" id="MobiDB-lite"/>
    </source>
</evidence>
<gene>
    <name evidence="16" type="ORF">BC936DRAFT_138970</name>
</gene>
<protein>
    <recommendedName>
        <fullName evidence="5">Dol-P-Glc:Glc(2)Man(9)GlcNAc(2)-PP-Dol alpha-1,2-glucosyltransferase</fullName>
        <ecNumber evidence="4">2.4.1.256</ecNumber>
    </recommendedName>
</protein>
<evidence type="ECO:0000256" key="11">
    <source>
        <dbReference type="ARBA" id="ARBA00023136"/>
    </source>
</evidence>
<dbReference type="InterPro" id="IPR016900">
    <property type="entry name" value="Alg10"/>
</dbReference>
<dbReference type="EMBL" id="RBNI01001406">
    <property type="protein sequence ID" value="RUP50476.1"/>
    <property type="molecule type" value="Genomic_DNA"/>
</dbReference>
<evidence type="ECO:0000313" key="16">
    <source>
        <dbReference type="EMBL" id="RUP50476.1"/>
    </source>
</evidence>